<evidence type="ECO:0000256" key="1">
    <source>
        <dbReference type="ARBA" id="ARBA00004173"/>
    </source>
</evidence>
<dbReference type="InterPro" id="IPR051035">
    <property type="entry name" value="Mito_inheritance_9"/>
</dbReference>
<name>A0A9P7GMK3_9AGAR</name>
<comment type="caution">
    <text evidence="7">The sequence shown here is derived from an EMBL/GenBank/DDBJ whole genome shotgun (WGS) entry which is preliminary data.</text>
</comment>
<evidence type="ECO:0000256" key="6">
    <source>
        <dbReference type="ARBA" id="ARBA00031849"/>
    </source>
</evidence>
<dbReference type="GO" id="GO:0005739">
    <property type="term" value="C:mitochondrion"/>
    <property type="evidence" value="ECO:0007669"/>
    <property type="project" value="UniProtKB-SubCell"/>
</dbReference>
<evidence type="ECO:0000256" key="2">
    <source>
        <dbReference type="ARBA" id="ARBA00005543"/>
    </source>
</evidence>
<sequence>MGTRLAVGYLMRSNEKVSDSSLALDSPFTFTLGGHFNKIYLLELDNGVKATARIPGAIVGNIELSIVSEAATLSYLHDLGNIPVPKLLAWSHDSSSTNPVKWPYIVTEYTPGIPLSDVWPSIRGNPSGEIILLLMRVLDECTAPRMSQIGSLYFKEDVSPELQARPLFAFDADNSQDEGHISQKYRIGPIVDREWWRGARRHVESDRGPWPDLKSYITAAARLELKCISEGIDLDSPHVISQPKDIPELQDLLTRCIAAAPHLAPSVDPSLSAPSLTHPDLITSNIIIPSPTVMHGAKIIDWQGTIIAPFLMQPCVPPAIAYTTNIFGQTDLTAVPQLPDNFGTLSPDEQQYLTLHRVYAGRQAIFLQLVVKKSPRVGRMWALAPHSWIMAGLVYHICRSWASGPARLRQDLIDLEDNWEGISSEPCPYHFTPEDRARHEREYAAFERRDAAAEKLRLSIGCDPHGLVENDKWEEAKARWEEAMRKWDVTEEGTEFPFRDGALSYGDSCLC</sequence>
<dbReference type="PANTHER" id="PTHR36091">
    <property type="entry name" value="ALTERED INHERITANCE OF MITOCHONDRIA PROTEIN 9, MITOCHONDRIAL"/>
    <property type="match status" value="1"/>
</dbReference>
<dbReference type="InterPro" id="IPR011009">
    <property type="entry name" value="Kinase-like_dom_sf"/>
</dbReference>
<reference evidence="7" key="1">
    <citation type="submission" date="2021-02" db="EMBL/GenBank/DDBJ databases">
        <authorList>
            <person name="Nieuwenhuis M."/>
            <person name="Van De Peppel L.J.J."/>
        </authorList>
    </citation>
    <scope>NUCLEOTIDE SEQUENCE</scope>
    <source>
        <strain evidence="7">D49</strain>
    </source>
</reference>
<evidence type="ECO:0000256" key="3">
    <source>
        <dbReference type="ARBA" id="ARBA00016197"/>
    </source>
</evidence>
<protein>
    <recommendedName>
        <fullName evidence="3">Altered inheritance of mitochondria protein 9, mitochondrial</fullName>
    </recommendedName>
    <alternativeName>
        <fullName evidence="6">Found in mitochondrial proteome protein 29</fullName>
    </alternativeName>
</protein>
<gene>
    <name evidence="7" type="ORF">H0H81_003575</name>
</gene>
<reference evidence="7" key="2">
    <citation type="submission" date="2021-10" db="EMBL/GenBank/DDBJ databases">
        <title>Phylogenomics reveals ancestral predisposition of the termite-cultivated fungus Termitomyces towards a domesticated lifestyle.</title>
        <authorList>
            <person name="Auxier B."/>
            <person name="Grum-Grzhimaylo A."/>
            <person name="Cardenas M.E."/>
            <person name="Lodge J.D."/>
            <person name="Laessoe T."/>
            <person name="Pedersen O."/>
            <person name="Smith M.E."/>
            <person name="Kuyper T.W."/>
            <person name="Franco-Molano E.A."/>
            <person name="Baroni T.J."/>
            <person name="Aanen D.K."/>
        </authorList>
    </citation>
    <scope>NUCLEOTIDE SEQUENCE</scope>
    <source>
        <strain evidence="7">D49</strain>
    </source>
</reference>
<evidence type="ECO:0000256" key="5">
    <source>
        <dbReference type="ARBA" id="ARBA00023128"/>
    </source>
</evidence>
<dbReference type="EMBL" id="JABCKI010000096">
    <property type="protein sequence ID" value="KAG5652806.1"/>
    <property type="molecule type" value="Genomic_DNA"/>
</dbReference>
<keyword evidence="4" id="KW-0809">Transit peptide</keyword>
<organism evidence="7 8">
    <name type="scientific">Sphagnurus paluster</name>
    <dbReference type="NCBI Taxonomy" id="117069"/>
    <lineage>
        <taxon>Eukaryota</taxon>
        <taxon>Fungi</taxon>
        <taxon>Dikarya</taxon>
        <taxon>Basidiomycota</taxon>
        <taxon>Agaricomycotina</taxon>
        <taxon>Agaricomycetes</taxon>
        <taxon>Agaricomycetidae</taxon>
        <taxon>Agaricales</taxon>
        <taxon>Tricholomatineae</taxon>
        <taxon>Lyophyllaceae</taxon>
        <taxon>Sphagnurus</taxon>
    </lineage>
</organism>
<keyword evidence="5" id="KW-0496">Mitochondrion</keyword>
<dbReference type="PANTHER" id="PTHR36091:SF1">
    <property type="entry name" value="ALTERED INHERITANCE OF MITOCHONDRIA PROTEIN 9, MITOCHONDRIAL"/>
    <property type="match status" value="1"/>
</dbReference>
<proteinExistence type="inferred from homology"/>
<comment type="subcellular location">
    <subcellularLocation>
        <location evidence="1">Mitochondrion</location>
    </subcellularLocation>
</comment>
<evidence type="ECO:0000313" key="8">
    <source>
        <dbReference type="Proteomes" id="UP000717328"/>
    </source>
</evidence>
<dbReference type="SUPFAM" id="SSF56112">
    <property type="entry name" value="Protein kinase-like (PK-like)"/>
    <property type="match status" value="1"/>
</dbReference>
<comment type="similarity">
    <text evidence="2">Belongs to the AIM9 family.</text>
</comment>
<evidence type="ECO:0000256" key="4">
    <source>
        <dbReference type="ARBA" id="ARBA00022946"/>
    </source>
</evidence>
<evidence type="ECO:0000313" key="7">
    <source>
        <dbReference type="EMBL" id="KAG5652806.1"/>
    </source>
</evidence>
<keyword evidence="8" id="KW-1185">Reference proteome</keyword>
<dbReference type="Proteomes" id="UP000717328">
    <property type="component" value="Unassembled WGS sequence"/>
</dbReference>
<dbReference type="OrthoDB" id="2831558at2759"/>
<dbReference type="AlphaFoldDB" id="A0A9P7GMK3"/>
<accession>A0A9P7GMK3</accession>